<reference evidence="4" key="1">
    <citation type="submission" date="2013-03" db="EMBL/GenBank/DDBJ databases">
        <title>The Genome Sequence of Anopheles epiroticus epiroticus2.</title>
        <authorList>
            <consortium name="The Broad Institute Genomics Platform"/>
            <person name="Neafsey D.E."/>
            <person name="Howell P."/>
            <person name="Walker B."/>
            <person name="Young S.K."/>
            <person name="Zeng Q."/>
            <person name="Gargeya S."/>
            <person name="Fitzgerald M."/>
            <person name="Haas B."/>
            <person name="Abouelleil A."/>
            <person name="Allen A.W."/>
            <person name="Alvarado L."/>
            <person name="Arachchi H.M."/>
            <person name="Berlin A.M."/>
            <person name="Chapman S.B."/>
            <person name="Gainer-Dewar J."/>
            <person name="Goldberg J."/>
            <person name="Griggs A."/>
            <person name="Gujja S."/>
            <person name="Hansen M."/>
            <person name="Howarth C."/>
            <person name="Imamovic A."/>
            <person name="Ireland A."/>
            <person name="Larimer J."/>
            <person name="McCowan C."/>
            <person name="Murphy C."/>
            <person name="Pearson M."/>
            <person name="Poon T.W."/>
            <person name="Priest M."/>
            <person name="Roberts A."/>
            <person name="Saif S."/>
            <person name="Shea T."/>
            <person name="Sisk P."/>
            <person name="Sykes S."/>
            <person name="Wortman J."/>
            <person name="Nusbaum C."/>
            <person name="Birren B."/>
        </authorList>
    </citation>
    <scope>NUCLEOTIDE SEQUENCE [LARGE SCALE GENOMIC DNA]</scope>
    <source>
        <strain evidence="4">Epiroticus2</strain>
    </source>
</reference>
<keyword evidence="4" id="KW-1185">Reference proteome</keyword>
<feature type="coiled-coil region" evidence="1">
    <location>
        <begin position="2346"/>
        <end position="2373"/>
    </location>
</feature>
<feature type="region of interest" description="Disordered" evidence="2">
    <location>
        <begin position="72"/>
        <end position="121"/>
    </location>
</feature>
<feature type="region of interest" description="Disordered" evidence="2">
    <location>
        <begin position="2306"/>
        <end position="2327"/>
    </location>
</feature>
<dbReference type="PANTHER" id="PTHR23159:SF31">
    <property type="entry name" value="CENTROSOME-ASSOCIATED PROTEIN CEP250 ISOFORM X1"/>
    <property type="match status" value="1"/>
</dbReference>
<evidence type="ECO:0000313" key="3">
    <source>
        <dbReference type="EnsemblMetazoa" id="AEPI008608-PA"/>
    </source>
</evidence>
<dbReference type="PANTHER" id="PTHR23159">
    <property type="entry name" value="CENTROSOMAL PROTEIN 2"/>
    <property type="match status" value="1"/>
</dbReference>
<feature type="coiled-coil region" evidence="1">
    <location>
        <begin position="720"/>
        <end position="817"/>
    </location>
</feature>
<evidence type="ECO:0000313" key="4">
    <source>
        <dbReference type="Proteomes" id="UP000075885"/>
    </source>
</evidence>
<feature type="coiled-coil region" evidence="1">
    <location>
        <begin position="1919"/>
        <end position="1953"/>
    </location>
</feature>
<proteinExistence type="predicted"/>
<feature type="coiled-coil region" evidence="1">
    <location>
        <begin position="1088"/>
        <end position="1351"/>
    </location>
</feature>
<accession>A0A182PNS9</accession>
<feature type="coiled-coil region" evidence="1">
    <location>
        <begin position="606"/>
        <end position="675"/>
    </location>
</feature>
<keyword evidence="1" id="KW-0175">Coiled coil</keyword>
<reference evidence="3" key="2">
    <citation type="submission" date="2020-05" db="UniProtKB">
        <authorList>
            <consortium name="EnsemblMetazoa"/>
        </authorList>
    </citation>
    <scope>IDENTIFICATION</scope>
    <source>
        <strain evidence="3">Epiroticus2</strain>
    </source>
</reference>
<feature type="coiled-coil region" evidence="1">
    <location>
        <begin position="2213"/>
        <end position="2240"/>
    </location>
</feature>
<feature type="coiled-coil region" evidence="1">
    <location>
        <begin position="946"/>
        <end position="973"/>
    </location>
</feature>
<protein>
    <submittedName>
        <fullName evidence="3">Uncharacterized protein</fullName>
    </submittedName>
</protein>
<feature type="coiled-coil region" evidence="1">
    <location>
        <begin position="1456"/>
        <end position="1890"/>
    </location>
</feature>
<feature type="region of interest" description="Disordered" evidence="2">
    <location>
        <begin position="905"/>
        <end position="924"/>
    </location>
</feature>
<name>A0A182PNS9_9DIPT</name>
<dbReference type="STRING" id="199890.A0A182PNS9"/>
<dbReference type="EnsemblMetazoa" id="AEPI008608-RA">
    <property type="protein sequence ID" value="AEPI008608-PA"/>
    <property type="gene ID" value="AEPI008608"/>
</dbReference>
<dbReference type="VEuPathDB" id="VectorBase:AEPI008608"/>
<dbReference type="Proteomes" id="UP000075885">
    <property type="component" value="Unassembled WGS sequence"/>
</dbReference>
<feature type="region of interest" description="Disordered" evidence="2">
    <location>
        <begin position="159"/>
        <end position="186"/>
    </location>
</feature>
<sequence length="2503" mass="284079">MASSSNLDDPDLANLQSNFDEQQAKISALREIIRQTEVANDMKHATAQEKVKNIAQRLTHFKTKVTTSRLNRASSVSSSSQSLATIDQGVPLRAGSGDVRPDPRGSTFPRGRSESSGMEKCSLLRQQIEQNRQKMAERESSQREIEEKVIEIKHKLEATQQTLGRTGELDRSSTASLAEPVPTVTDSRPLVEQTQTVSDPLDSLRCTVDQSFLDAEEVRLTSSTPVHQPRDIDEQFNEELTKFEDSVRQAQVKRKCEEMLESKITSLENEIHEKERIIDEQLGAMTRLVNNVLEEDNTSEPIPVLVQELHKLQMKLLQQSYHISYEEAASRLHDSYGYDPLQKASECKKLKQSSEYISPLATTSDEANVQLQDALQKIDTLEQAIASQELEAERMSQKMDELRQTLEEKTIELNVMTANVSVLQEKLKTSGPKPLFPRSADEELETEATKLRQQLDESNKNMIKCKLKIKQLQKQVDTFKKTSSVHEEVAKLTEENTLLNQRLAEVEERLPGTAGAAYDSPKPVGPELQKRIEMLELTCQNQATAMQLLEEQKNDLSEDLNRTRTELQSLTEHVAVADGEGDNGRIASQMLSIELEEKLEKCLADKTELTKVLHSWEAEKSDLRQQLQRYADENAQLQSRIDKLSLEKVSSAESIEILENLTLHEKQEMENSEKRAGVEGGERGGVGGECIGEEGVGGESVAVSEVNTTDQGISPAQNSKEDLNESLLKLMEESKELMDKVELFTDERREVLEKLDAISIENQAYVTELDKLKEANEQLRSYSVELASAKSELEDQLRSINEERESIRQELHTVKVRRVEGESAALPVAGAAPDAVFDKSVYQQSLAMVETDITNYNKNKDKQKKMQLAKKLTVNAKTVVTMSRDLLDEYARCVDERAQLLEQNASLSQQKQRHEQDVVSPIDSDGCKDSAISTLETKLEETVKCLEGKASQIALLQEEIAMLKHELEVAYEKSSDDEPELLKVELNSKNDEILLLKKDIDALVDAKSAELLQIQHRLLEAQKENHQLKTFTAELQCKLQKEVEARTVQEAKLLEAQNASSGAVTMTEGLEDELLHKQETINTLNGQIIELYRTVEEHQVQLDEVRAQKQQVEQKNEELLEKLKKFAANLKKKNVQCTELEKEVKRLTEANRALKEQQLEQVEPANEGEAVSVLREENEQLAQKLHHLNNELHRLLEQKYHMESECESNRGELKKLVEQLAAAQDEVRANAGTVQSLEAELDRCRSEWQTLQDELASKNGKIEKCKAIIKEKIKETQRLQERERRVAYLEDELRMTQSKLEDFHNQTLLLGRLKSEKEELCAAVRAKEESCKSLEEQLASRKMELSAMDERDSMLNERLKRTESWILRYREKWCRPVGHTTTGDPIDTPADLFSWIALLVEADQTVTQTLAEKVSTIRALETRLKEAEERSCLLHGEVTRIQAELEAARTERMQSSIEQEQTMERLQQQLSSAQADLQRATAEHEVIESQQTELHAARNEIERLRADLDAGHEAFEQHKQSVLEQEQNIEQLRQSLSTAQQQLQQAMVDRKELENSHQSELAELRKMLEGAQQERLAMEQQLHEAKQNNAEFTVQIATLRDSVTSLERQLDEEKDTIQRLTIANDDLQGEITRLQETLRVTAEGNSRTEADCDRYKQEYETVQALLEDEKQHKERLNELLKERDQQIMALQSEADELRLRQDDAGKHQSMEVDSLRQHLHELDQSRAALQASLDEQNVQCEEQARELAQLRGTIASLERQTQEDRTNISILTSLNGALNEDLDLLQQQTGEAEQRYQALLDEFQQTKRALGSVEADLQQQAEVAEQRHHSLSGELEQRQLALEATELQLQQETNDKGQLSRALQEKERECGELRQECAELQRSLEEAKSALASQPETKPENDLGMWDDADAGWGMGGDTARLEETIRQKDELIEQLGAEKDMMQQEITDLKVKSGKLLRKVKECKVKLDAQQGQEQRAEQSSVRPEAQDALLEQKVQQLEQQRTVLQSEKEALDRKLDMLESACEKLTEVKEHQDRQIEMLRESLTKAATPSPELEELRENVQQVTATLQMRESEIAHLNARLEQLTVEVECMEELRTQLSELQRWNAQLQSSSNNPLPSVATPAESTHSLELQLAELEQANRLLEEEKTEMSRELEVLNQQILQDLQFEDRLNKALLELDAKGVEIQMLRSTLDQLQQGDLSATPSTTEGGGDAFQEQILSLQSRVEELERERTELLMRASSEGAGGSTTEPPSALRVDDATVQEVLERQELEIVTLKEQLALRSAEYARLAARVDPTKLFAAGLSGSESATPKPEQQPPASADRVPKAELELALYMIYQRDMRCDELELELRNLIQERDTLQLRLSNALRMHEEFKMRFAGVIPGAEHEYGTSGECSIDASPDRSLSSLPVDERPISSLSGAQDLTSKLSELQSISYSKEKRWHEEREERDRQLTLIQRDLANMPVEAAAKLAGTDVTADADSTPQQSASTVLLNWILGKK</sequence>
<evidence type="ECO:0000256" key="2">
    <source>
        <dbReference type="SAM" id="MobiDB-lite"/>
    </source>
</evidence>
<organism evidence="3 4">
    <name type="scientific">Anopheles epiroticus</name>
    <dbReference type="NCBI Taxonomy" id="199890"/>
    <lineage>
        <taxon>Eukaryota</taxon>
        <taxon>Metazoa</taxon>
        <taxon>Ecdysozoa</taxon>
        <taxon>Arthropoda</taxon>
        <taxon>Hexapoda</taxon>
        <taxon>Insecta</taxon>
        <taxon>Pterygota</taxon>
        <taxon>Neoptera</taxon>
        <taxon>Endopterygota</taxon>
        <taxon>Diptera</taxon>
        <taxon>Nematocera</taxon>
        <taxon>Culicoidea</taxon>
        <taxon>Culicidae</taxon>
        <taxon>Anophelinae</taxon>
        <taxon>Anopheles</taxon>
    </lineage>
</organism>
<feature type="coiled-coil region" evidence="1">
    <location>
        <begin position="257"/>
        <end position="284"/>
    </location>
</feature>
<feature type="coiled-coil region" evidence="1">
    <location>
        <begin position="364"/>
        <end position="573"/>
    </location>
</feature>
<feature type="coiled-coil region" evidence="1">
    <location>
        <begin position="1989"/>
        <end position="2162"/>
    </location>
</feature>
<evidence type="ECO:0000256" key="1">
    <source>
        <dbReference type="SAM" id="Coils"/>
    </source>
</evidence>